<evidence type="ECO:0000313" key="2">
    <source>
        <dbReference type="Proteomes" id="UP000670947"/>
    </source>
</evidence>
<name>A0ABS3WEU0_9BACL</name>
<reference evidence="1 2" key="1">
    <citation type="submission" date="2021-03" db="EMBL/GenBank/DDBJ databases">
        <title>Paenibacillus artemisicola MWE-103 whole genome sequence.</title>
        <authorList>
            <person name="Ham Y.J."/>
        </authorList>
    </citation>
    <scope>NUCLEOTIDE SEQUENCE [LARGE SCALE GENOMIC DNA]</scope>
    <source>
        <strain evidence="1 2">MWE-103</strain>
    </source>
</reference>
<gene>
    <name evidence="1" type="ORF">I8J29_21565</name>
</gene>
<dbReference type="EMBL" id="JAGGDJ010000023">
    <property type="protein sequence ID" value="MBO7746808.1"/>
    <property type="molecule type" value="Genomic_DNA"/>
</dbReference>
<dbReference type="Proteomes" id="UP000670947">
    <property type="component" value="Unassembled WGS sequence"/>
</dbReference>
<sequence>MNHPQPQPPQDGKKAWTTPSLIVLSVKETKASGDKWQFVQDGDFWKRTPLIS</sequence>
<organism evidence="1 2">
    <name type="scientific">Paenibacillus artemisiicola</name>
    <dbReference type="NCBI Taxonomy" id="1172618"/>
    <lineage>
        <taxon>Bacteria</taxon>
        <taxon>Bacillati</taxon>
        <taxon>Bacillota</taxon>
        <taxon>Bacilli</taxon>
        <taxon>Bacillales</taxon>
        <taxon>Paenibacillaceae</taxon>
        <taxon>Paenibacillus</taxon>
    </lineage>
</organism>
<dbReference type="RefSeq" id="WP_208849549.1">
    <property type="nucleotide sequence ID" value="NZ_JAGGDJ010000023.1"/>
</dbReference>
<comment type="caution">
    <text evidence="1">The sequence shown here is derived from an EMBL/GenBank/DDBJ whole genome shotgun (WGS) entry which is preliminary data.</text>
</comment>
<evidence type="ECO:0008006" key="3">
    <source>
        <dbReference type="Google" id="ProtNLM"/>
    </source>
</evidence>
<keyword evidence="2" id="KW-1185">Reference proteome</keyword>
<evidence type="ECO:0000313" key="1">
    <source>
        <dbReference type="EMBL" id="MBO7746808.1"/>
    </source>
</evidence>
<accession>A0ABS3WEU0</accession>
<proteinExistence type="predicted"/>
<protein>
    <recommendedName>
        <fullName evidence="3">YjzC-like protein</fullName>
    </recommendedName>
</protein>